<gene>
    <name evidence="1" type="ORF">BDV39DRAFT_172116</name>
</gene>
<evidence type="ECO:0000313" key="2">
    <source>
        <dbReference type="Proteomes" id="UP000325945"/>
    </source>
</evidence>
<dbReference type="EMBL" id="ML741780">
    <property type="protein sequence ID" value="KAE8329239.1"/>
    <property type="molecule type" value="Genomic_DNA"/>
</dbReference>
<evidence type="ECO:0000313" key="1">
    <source>
        <dbReference type="EMBL" id="KAE8329239.1"/>
    </source>
</evidence>
<keyword evidence="2" id="KW-1185">Reference proteome</keyword>
<protein>
    <submittedName>
        <fullName evidence="1">Uncharacterized protein</fullName>
    </submittedName>
</protein>
<dbReference type="Proteomes" id="UP000325945">
    <property type="component" value="Unassembled WGS sequence"/>
</dbReference>
<name>A0A5N6XAY4_9EURO</name>
<proteinExistence type="predicted"/>
<sequence length="92" mass="9980">MVLHPVGVMILGLGGWEADDLFLHTRAIGWALWPRCDSCAFGAAGILSWTFCNKSSTVTYGWTSRNWRAALANLWVNEIYPAAGDLAVAPGL</sequence>
<accession>A0A5N6XAY4</accession>
<organism evidence="1 2">
    <name type="scientific">Aspergillus sergii</name>
    <dbReference type="NCBI Taxonomy" id="1034303"/>
    <lineage>
        <taxon>Eukaryota</taxon>
        <taxon>Fungi</taxon>
        <taxon>Dikarya</taxon>
        <taxon>Ascomycota</taxon>
        <taxon>Pezizomycotina</taxon>
        <taxon>Eurotiomycetes</taxon>
        <taxon>Eurotiomycetidae</taxon>
        <taxon>Eurotiales</taxon>
        <taxon>Aspergillaceae</taxon>
        <taxon>Aspergillus</taxon>
        <taxon>Aspergillus subgen. Circumdati</taxon>
    </lineage>
</organism>
<reference evidence="2" key="1">
    <citation type="submission" date="2019-04" db="EMBL/GenBank/DDBJ databases">
        <title>Friends and foes A comparative genomics studyof 23 Aspergillus species from section Flavi.</title>
        <authorList>
            <consortium name="DOE Joint Genome Institute"/>
            <person name="Kjaerbolling I."/>
            <person name="Vesth T."/>
            <person name="Frisvad J.C."/>
            <person name="Nybo J.L."/>
            <person name="Theobald S."/>
            <person name="Kildgaard S."/>
            <person name="Isbrandt T."/>
            <person name="Kuo A."/>
            <person name="Sato A."/>
            <person name="Lyhne E.K."/>
            <person name="Kogle M.E."/>
            <person name="Wiebenga A."/>
            <person name="Kun R.S."/>
            <person name="Lubbers R.J."/>
            <person name="Makela M.R."/>
            <person name="Barry K."/>
            <person name="Chovatia M."/>
            <person name="Clum A."/>
            <person name="Daum C."/>
            <person name="Haridas S."/>
            <person name="He G."/>
            <person name="LaButti K."/>
            <person name="Lipzen A."/>
            <person name="Mondo S."/>
            <person name="Riley R."/>
            <person name="Salamov A."/>
            <person name="Simmons B.A."/>
            <person name="Magnuson J.K."/>
            <person name="Henrissat B."/>
            <person name="Mortensen U.H."/>
            <person name="Larsen T.O."/>
            <person name="Devries R.P."/>
            <person name="Grigoriev I.V."/>
            <person name="Machida M."/>
            <person name="Baker S.E."/>
            <person name="Andersen M.R."/>
        </authorList>
    </citation>
    <scope>NUCLEOTIDE SEQUENCE [LARGE SCALE GENOMIC DNA]</scope>
    <source>
        <strain evidence="2">CBS 130017</strain>
    </source>
</reference>
<dbReference type="AlphaFoldDB" id="A0A5N6XAY4"/>